<feature type="binding site" evidence="7">
    <location>
        <position position="140"/>
    </location>
    <ligand>
        <name>Zn(2+)</name>
        <dbReference type="ChEBI" id="CHEBI:29105"/>
    </ligand>
</feature>
<comment type="cofactor">
    <cofactor evidence="7">
        <name>Zn(2+)</name>
        <dbReference type="ChEBI" id="CHEBI:29105"/>
    </cofactor>
    <text evidence="7">Binds 1 zinc ion per subunit.</text>
</comment>
<accession>A0A0R1ULC6</accession>
<evidence type="ECO:0000313" key="9">
    <source>
        <dbReference type="Proteomes" id="UP000050816"/>
    </source>
</evidence>
<evidence type="ECO:0000313" key="8">
    <source>
        <dbReference type="EMBL" id="KRL92131.1"/>
    </source>
</evidence>
<dbReference type="InterPro" id="IPR036388">
    <property type="entry name" value="WH-like_DNA-bd_sf"/>
</dbReference>
<organism evidence="8 9">
    <name type="scientific">Limosilactobacillus ingluviei DSM 15946</name>
    <dbReference type="NCBI Taxonomy" id="1423760"/>
    <lineage>
        <taxon>Bacteria</taxon>
        <taxon>Bacillati</taxon>
        <taxon>Bacillota</taxon>
        <taxon>Bacilli</taxon>
        <taxon>Lactobacillales</taxon>
        <taxon>Lactobacillaceae</taxon>
        <taxon>Limosilactobacillus</taxon>
    </lineage>
</organism>
<dbReference type="GeneID" id="82933042"/>
<comment type="similarity">
    <text evidence="1">Belongs to the Fur family.</text>
</comment>
<dbReference type="AlphaFoldDB" id="A0A0R1ULC6"/>
<evidence type="ECO:0000256" key="2">
    <source>
        <dbReference type="ARBA" id="ARBA00022491"/>
    </source>
</evidence>
<dbReference type="InterPro" id="IPR002481">
    <property type="entry name" value="FUR"/>
</dbReference>
<dbReference type="GO" id="GO:0000976">
    <property type="term" value="F:transcription cis-regulatory region binding"/>
    <property type="evidence" value="ECO:0007669"/>
    <property type="project" value="TreeGrafter"/>
</dbReference>
<keyword evidence="6" id="KW-0804">Transcription</keyword>
<sequence length="153" mass="17671">MAQNELAHALEILKSHKVRLTPQRKTILNYLITHHTHPSAEMIYEDLKQHDDSISIATVYNTVRLLVDYHLVIELKNGDGSTHFDYFGQPHYHVVCENCGKIADVFAPEFSRLNQQLDEITRQQTHYLVNRTDIEVKGLCPECQAKLGLLHNR</sequence>
<dbReference type="CDD" id="cd07153">
    <property type="entry name" value="Fur_like"/>
    <property type="match status" value="1"/>
</dbReference>
<reference evidence="8 9" key="1">
    <citation type="journal article" date="2015" name="Genome Announc.">
        <title>Expanding the biotechnology potential of lactobacilli through comparative genomics of 213 strains and associated genera.</title>
        <authorList>
            <person name="Sun Z."/>
            <person name="Harris H.M."/>
            <person name="McCann A."/>
            <person name="Guo C."/>
            <person name="Argimon S."/>
            <person name="Zhang W."/>
            <person name="Yang X."/>
            <person name="Jeffery I.B."/>
            <person name="Cooney J.C."/>
            <person name="Kagawa T.F."/>
            <person name="Liu W."/>
            <person name="Song Y."/>
            <person name="Salvetti E."/>
            <person name="Wrobel A."/>
            <person name="Rasinkangas P."/>
            <person name="Parkhill J."/>
            <person name="Rea M.C."/>
            <person name="O'Sullivan O."/>
            <person name="Ritari J."/>
            <person name="Douillard F.P."/>
            <person name="Paul Ross R."/>
            <person name="Yang R."/>
            <person name="Briner A.E."/>
            <person name="Felis G.E."/>
            <person name="de Vos W.M."/>
            <person name="Barrangou R."/>
            <person name="Klaenhammer T.R."/>
            <person name="Caufield P.W."/>
            <person name="Cui Y."/>
            <person name="Zhang H."/>
            <person name="O'Toole P.W."/>
        </authorList>
    </citation>
    <scope>NUCLEOTIDE SEQUENCE [LARGE SCALE GENOMIC DNA]</scope>
    <source>
        <strain evidence="8 9">DSM 15946</strain>
    </source>
</reference>
<dbReference type="Gene3D" id="1.10.10.10">
    <property type="entry name" value="Winged helix-like DNA-binding domain superfamily/Winged helix DNA-binding domain"/>
    <property type="match status" value="1"/>
</dbReference>
<dbReference type="GO" id="GO:0045892">
    <property type="term" value="P:negative regulation of DNA-templated transcription"/>
    <property type="evidence" value="ECO:0007669"/>
    <property type="project" value="TreeGrafter"/>
</dbReference>
<evidence type="ECO:0000256" key="4">
    <source>
        <dbReference type="ARBA" id="ARBA00023015"/>
    </source>
</evidence>
<dbReference type="GO" id="GO:0008270">
    <property type="term" value="F:zinc ion binding"/>
    <property type="evidence" value="ECO:0007669"/>
    <property type="project" value="TreeGrafter"/>
</dbReference>
<keyword evidence="2" id="KW-0678">Repressor</keyword>
<dbReference type="GO" id="GO:1900376">
    <property type="term" value="P:regulation of secondary metabolite biosynthetic process"/>
    <property type="evidence" value="ECO:0007669"/>
    <property type="project" value="TreeGrafter"/>
</dbReference>
<feature type="binding site" evidence="7">
    <location>
        <position position="96"/>
    </location>
    <ligand>
        <name>Zn(2+)</name>
        <dbReference type="ChEBI" id="CHEBI:29105"/>
    </ligand>
</feature>
<evidence type="ECO:0000256" key="1">
    <source>
        <dbReference type="ARBA" id="ARBA00007957"/>
    </source>
</evidence>
<evidence type="ECO:0000256" key="5">
    <source>
        <dbReference type="ARBA" id="ARBA00023125"/>
    </source>
</evidence>
<gene>
    <name evidence="8" type="ORF">FC43_GL000476</name>
</gene>
<dbReference type="PANTHER" id="PTHR33202">
    <property type="entry name" value="ZINC UPTAKE REGULATION PROTEIN"/>
    <property type="match status" value="1"/>
</dbReference>
<dbReference type="Pfam" id="PF01475">
    <property type="entry name" value="FUR"/>
    <property type="match status" value="1"/>
</dbReference>
<keyword evidence="4" id="KW-0805">Transcription regulation</keyword>
<dbReference type="RefSeq" id="WP_019205251.1">
    <property type="nucleotide sequence ID" value="NZ_AZFK01000011.1"/>
</dbReference>
<name>A0A0R1ULC6_9LACO</name>
<dbReference type="PANTHER" id="PTHR33202:SF8">
    <property type="entry name" value="PEROXIDE-RESPONSIVE REPRESSOR PERR"/>
    <property type="match status" value="1"/>
</dbReference>
<protein>
    <submittedName>
        <fullName evidence="8">Peroxide-responsive repressor PerR</fullName>
    </submittedName>
</protein>
<comment type="caution">
    <text evidence="8">The sequence shown here is derived from an EMBL/GenBank/DDBJ whole genome shotgun (WGS) entry which is preliminary data.</text>
</comment>
<dbReference type="Proteomes" id="UP000050816">
    <property type="component" value="Unassembled WGS sequence"/>
</dbReference>
<dbReference type="GO" id="GO:0003700">
    <property type="term" value="F:DNA-binding transcription factor activity"/>
    <property type="evidence" value="ECO:0007669"/>
    <property type="project" value="InterPro"/>
</dbReference>
<keyword evidence="3 7" id="KW-0862">Zinc</keyword>
<feature type="binding site" evidence="7">
    <location>
        <position position="99"/>
    </location>
    <ligand>
        <name>Zn(2+)</name>
        <dbReference type="ChEBI" id="CHEBI:29105"/>
    </ligand>
</feature>
<feature type="binding site" evidence="7">
    <location>
        <position position="143"/>
    </location>
    <ligand>
        <name>Zn(2+)</name>
        <dbReference type="ChEBI" id="CHEBI:29105"/>
    </ligand>
</feature>
<dbReference type="InterPro" id="IPR043135">
    <property type="entry name" value="Fur_C"/>
</dbReference>
<dbReference type="PATRIC" id="fig|1423760.3.peg.495"/>
<evidence type="ECO:0000256" key="7">
    <source>
        <dbReference type="PIRSR" id="PIRSR602481-1"/>
    </source>
</evidence>
<proteinExistence type="inferred from homology"/>
<keyword evidence="7" id="KW-0479">Metal-binding</keyword>
<dbReference type="SUPFAM" id="SSF46785">
    <property type="entry name" value="Winged helix' DNA-binding domain"/>
    <property type="match status" value="1"/>
</dbReference>
<dbReference type="EMBL" id="AZFK01000011">
    <property type="protein sequence ID" value="KRL92131.1"/>
    <property type="molecule type" value="Genomic_DNA"/>
</dbReference>
<evidence type="ECO:0000256" key="3">
    <source>
        <dbReference type="ARBA" id="ARBA00022833"/>
    </source>
</evidence>
<evidence type="ECO:0000256" key="6">
    <source>
        <dbReference type="ARBA" id="ARBA00023163"/>
    </source>
</evidence>
<dbReference type="Gene3D" id="3.30.1490.190">
    <property type="match status" value="1"/>
</dbReference>
<dbReference type="InterPro" id="IPR036390">
    <property type="entry name" value="WH_DNA-bd_sf"/>
</dbReference>
<keyword evidence="5" id="KW-0238">DNA-binding</keyword>